<accession>A0ACB7Z536</accession>
<keyword evidence="2" id="KW-1185">Reference proteome</keyword>
<dbReference type="EMBL" id="CM037154">
    <property type="protein sequence ID" value="KAH7861073.1"/>
    <property type="molecule type" value="Genomic_DNA"/>
</dbReference>
<sequence length="158" mass="18280">MAKGGEATSNIPVIDMQDFPGQSGKLMEACREWGFFRIINHGISPALMGEMKAVSRSLLDLPVEIKLRNSHPVQGKGYTPPNMASPVFEGLGCYERLHLEILIIFWFNFVSLILTKDIQLLRYEKQCQERKRFYKRFCKIQHNARALQRDVNKSIIFY</sequence>
<protein>
    <submittedName>
        <fullName evidence="1">Uncharacterized protein</fullName>
    </submittedName>
</protein>
<proteinExistence type="predicted"/>
<evidence type="ECO:0000313" key="1">
    <source>
        <dbReference type="EMBL" id="KAH7861073.1"/>
    </source>
</evidence>
<evidence type="ECO:0000313" key="2">
    <source>
        <dbReference type="Proteomes" id="UP000828048"/>
    </source>
</evidence>
<name>A0ACB7Z536_9ERIC</name>
<comment type="caution">
    <text evidence="1">The sequence shown here is derived from an EMBL/GenBank/DDBJ whole genome shotgun (WGS) entry which is preliminary data.</text>
</comment>
<gene>
    <name evidence="1" type="ORF">Vadar_021317</name>
</gene>
<dbReference type="Proteomes" id="UP000828048">
    <property type="component" value="Chromosome 4"/>
</dbReference>
<reference evidence="1 2" key="1">
    <citation type="journal article" date="2021" name="Hortic Res">
        <title>High-quality reference genome and annotation aids understanding of berry development for evergreen blueberry (Vaccinium darrowii).</title>
        <authorList>
            <person name="Yu J."/>
            <person name="Hulse-Kemp A.M."/>
            <person name="Babiker E."/>
            <person name="Staton M."/>
        </authorList>
    </citation>
    <scope>NUCLEOTIDE SEQUENCE [LARGE SCALE GENOMIC DNA]</scope>
    <source>
        <strain evidence="2">cv. NJ 8807/NJ 8810</strain>
        <tissue evidence="1">Young leaf</tissue>
    </source>
</reference>
<organism evidence="1 2">
    <name type="scientific">Vaccinium darrowii</name>
    <dbReference type="NCBI Taxonomy" id="229202"/>
    <lineage>
        <taxon>Eukaryota</taxon>
        <taxon>Viridiplantae</taxon>
        <taxon>Streptophyta</taxon>
        <taxon>Embryophyta</taxon>
        <taxon>Tracheophyta</taxon>
        <taxon>Spermatophyta</taxon>
        <taxon>Magnoliopsida</taxon>
        <taxon>eudicotyledons</taxon>
        <taxon>Gunneridae</taxon>
        <taxon>Pentapetalae</taxon>
        <taxon>asterids</taxon>
        <taxon>Ericales</taxon>
        <taxon>Ericaceae</taxon>
        <taxon>Vaccinioideae</taxon>
        <taxon>Vaccinieae</taxon>
        <taxon>Vaccinium</taxon>
    </lineage>
</organism>